<dbReference type="Proteomes" id="UP000682733">
    <property type="component" value="Unassembled WGS sequence"/>
</dbReference>
<dbReference type="EMBL" id="CAJOBA010098585">
    <property type="protein sequence ID" value="CAF4512239.1"/>
    <property type="molecule type" value="Genomic_DNA"/>
</dbReference>
<organism evidence="1 2">
    <name type="scientific">Didymodactylos carnosus</name>
    <dbReference type="NCBI Taxonomy" id="1234261"/>
    <lineage>
        <taxon>Eukaryota</taxon>
        <taxon>Metazoa</taxon>
        <taxon>Spiralia</taxon>
        <taxon>Gnathifera</taxon>
        <taxon>Rotifera</taxon>
        <taxon>Eurotatoria</taxon>
        <taxon>Bdelloidea</taxon>
        <taxon>Philodinida</taxon>
        <taxon>Philodinidae</taxon>
        <taxon>Didymodactylos</taxon>
    </lineage>
</organism>
<protein>
    <submittedName>
        <fullName evidence="1">Uncharacterized protein</fullName>
    </submittedName>
</protein>
<gene>
    <name evidence="1" type="ORF">TMI583_LOCUS48391</name>
</gene>
<name>A0A8S2XP95_9BILA</name>
<feature type="non-terminal residue" evidence="1">
    <location>
        <position position="1"/>
    </location>
</feature>
<evidence type="ECO:0000313" key="2">
    <source>
        <dbReference type="Proteomes" id="UP000682733"/>
    </source>
</evidence>
<proteinExistence type="predicted"/>
<reference evidence="1" key="1">
    <citation type="submission" date="2021-02" db="EMBL/GenBank/DDBJ databases">
        <authorList>
            <person name="Nowell W R."/>
        </authorList>
    </citation>
    <scope>NUCLEOTIDE SEQUENCE</scope>
</reference>
<sequence length="212" mass="25162">LKEVSQISHLELSEVLDFKEEKAFFLMLTAFNKDSVYNKQKELFQKSTTIAKFSELIQDLRVKIFDEANYLDKQFKSLSDWVKQATDIWTTIDSYNNMIMIDSIKEINEREDLGNIITEIMKDFIELKQNANETSFCSKLETMLKEQEELINTPNNIDSDIQKQFEDEERSFREKVVHRFEQEIKSKSFAEKLINEYRDRLCYTIMASKTQA</sequence>
<comment type="caution">
    <text evidence="1">The sequence shown here is derived from an EMBL/GenBank/DDBJ whole genome shotgun (WGS) entry which is preliminary data.</text>
</comment>
<dbReference type="AlphaFoldDB" id="A0A8S2XP95"/>
<accession>A0A8S2XP95</accession>
<feature type="non-terminal residue" evidence="1">
    <location>
        <position position="212"/>
    </location>
</feature>
<evidence type="ECO:0000313" key="1">
    <source>
        <dbReference type="EMBL" id="CAF4512239.1"/>
    </source>
</evidence>